<dbReference type="PANTHER" id="PTHR16214">
    <property type="entry name" value="TRANSMEMBRANE PROTEIN 260"/>
    <property type="match status" value="1"/>
</dbReference>
<keyword evidence="2" id="KW-1133">Transmembrane helix</keyword>
<name>A0A2N1PTS1_9BACT</name>
<proteinExistence type="predicted"/>
<feature type="transmembrane region" description="Helical" evidence="2">
    <location>
        <begin position="126"/>
        <end position="145"/>
    </location>
</feature>
<accession>A0A2N1PTS1</accession>
<feature type="transmembrane region" description="Helical" evidence="2">
    <location>
        <begin position="35"/>
        <end position="56"/>
    </location>
</feature>
<dbReference type="InterPro" id="IPR052724">
    <property type="entry name" value="GT117_domain-containing"/>
</dbReference>
<feature type="repeat" description="TPR" evidence="1">
    <location>
        <begin position="657"/>
        <end position="690"/>
    </location>
</feature>
<keyword evidence="2" id="KW-0812">Transmembrane</keyword>
<evidence type="ECO:0000313" key="3">
    <source>
        <dbReference type="EMBL" id="PKK91710.1"/>
    </source>
</evidence>
<protein>
    <submittedName>
        <fullName evidence="3">Uncharacterized protein</fullName>
    </submittedName>
</protein>
<dbReference type="AlphaFoldDB" id="A0A2N1PTS1"/>
<feature type="transmembrane region" description="Helical" evidence="2">
    <location>
        <begin position="307"/>
        <end position="324"/>
    </location>
</feature>
<keyword evidence="2" id="KW-0472">Membrane</keyword>
<comment type="caution">
    <text evidence="3">The sequence shown here is derived from an EMBL/GenBank/DDBJ whole genome shotgun (WGS) entry which is preliminary data.</text>
</comment>
<feature type="transmembrane region" description="Helical" evidence="2">
    <location>
        <begin position="152"/>
        <end position="170"/>
    </location>
</feature>
<evidence type="ECO:0000256" key="2">
    <source>
        <dbReference type="SAM" id="Phobius"/>
    </source>
</evidence>
<feature type="transmembrane region" description="Helical" evidence="2">
    <location>
        <begin position="420"/>
        <end position="439"/>
    </location>
</feature>
<organism evidence="3 4">
    <name type="scientific">Candidatus Wallbacteria bacterium HGW-Wallbacteria-1</name>
    <dbReference type="NCBI Taxonomy" id="2013854"/>
    <lineage>
        <taxon>Bacteria</taxon>
        <taxon>Candidatus Walliibacteriota</taxon>
    </lineage>
</organism>
<dbReference type="PANTHER" id="PTHR16214:SF3">
    <property type="entry name" value="TRANSMEMBRANE PROTEIN 260"/>
    <property type="match status" value="1"/>
</dbReference>
<feature type="transmembrane region" description="Helical" evidence="2">
    <location>
        <begin position="382"/>
        <end position="408"/>
    </location>
</feature>
<dbReference type="InterPro" id="IPR019734">
    <property type="entry name" value="TPR_rpt"/>
</dbReference>
<sequence length="783" mass="87910">MVSPAPFPGGRGVIMSFTENSGQLSARNEKKTFEMALLVILAVFVLFLFTLSPTVTEEDSGDFTMASWFIGAPHPSGYPAFILSGRVSAYLIPFGSVAFRVNLLSAFFGALSCGALFFLLKRFGASNSGAFCGALLMALSRSFWLQSIITEVYSLNLLLSVLLILQALKWEDSILRGRPVHRHFLASCLLLGLGLSCHQTIALTAVALIAHIIIRTRGRVFCNLGPGTLGGGLLFLFLGLTPYLVFVVRSGFDPYWNWGDPSSLHQLRRMFFRSQYDSVVSVKWSLSQFAGELAVWWDSFLSQWGDLIAVTSLGVLCALLLGGFRGRNNVDIRKGCDGGGCERKSSERNCFEGMELLLPILLLFCYSILLLVLNPFPLEEIYIFSSSVFFIPGFLIVPAAISILVSLLEKWLENYGIKGNFLVWLVVAIVLSVPLKVNYELCDGSDNMIAYDFNRNITKCMDRNSLLFLAGDAISFPLNYLISVEGLRSDILPISLPSLSYYWYLPQQQRRHPDSIPADFRRNFQGQELILPHTQKIIKANAGREIYFTGVKEEIAQDHSMYPHGILYRLGEKGSEPEPLKFNLAQEARYEALLFRLPALFRKSPDLFRKQRLVAHGLLSNYTFIFYNTGTFLAERGHYEKALKWFRRSLDFLSDHYDSLFNTGFCLRMMKDNPGALEYFRKACSVKPDSVNGYNNMAKVLLDMGLAVEAVRTLEKGARLEPWNPEPLTNIGIVLYRVGNSQKAREFWLKALAEDPWYAPALENLRLLESGKDSAGSNINRDL</sequence>
<dbReference type="EMBL" id="PGXC01000002">
    <property type="protein sequence ID" value="PKK91710.1"/>
    <property type="molecule type" value="Genomic_DNA"/>
</dbReference>
<feature type="repeat" description="TPR" evidence="1">
    <location>
        <begin position="725"/>
        <end position="758"/>
    </location>
</feature>
<feature type="transmembrane region" description="Helical" evidence="2">
    <location>
        <begin position="356"/>
        <end position="376"/>
    </location>
</feature>
<dbReference type="SUPFAM" id="SSF48452">
    <property type="entry name" value="TPR-like"/>
    <property type="match status" value="1"/>
</dbReference>
<feature type="transmembrane region" description="Helical" evidence="2">
    <location>
        <begin position="101"/>
        <end position="120"/>
    </location>
</feature>
<keyword evidence="1" id="KW-0802">TPR repeat</keyword>
<evidence type="ECO:0000256" key="1">
    <source>
        <dbReference type="PROSITE-ProRule" id="PRU00339"/>
    </source>
</evidence>
<feature type="transmembrane region" description="Helical" evidence="2">
    <location>
        <begin position="190"/>
        <end position="214"/>
    </location>
</feature>
<feature type="transmembrane region" description="Helical" evidence="2">
    <location>
        <begin position="226"/>
        <end position="248"/>
    </location>
</feature>
<dbReference type="Pfam" id="PF11028">
    <property type="entry name" value="TMEM260-like"/>
    <property type="match status" value="1"/>
</dbReference>
<feature type="repeat" description="TPR" evidence="1">
    <location>
        <begin position="623"/>
        <end position="656"/>
    </location>
</feature>
<reference evidence="3 4" key="1">
    <citation type="journal article" date="2017" name="ISME J.">
        <title>Potential for microbial H2 and metal transformations associated with novel bacteria and archaea in deep terrestrial subsurface sediments.</title>
        <authorList>
            <person name="Hernsdorf A.W."/>
            <person name="Amano Y."/>
            <person name="Miyakawa K."/>
            <person name="Ise K."/>
            <person name="Suzuki Y."/>
            <person name="Anantharaman K."/>
            <person name="Probst A."/>
            <person name="Burstein D."/>
            <person name="Thomas B.C."/>
            <person name="Banfield J.F."/>
        </authorList>
    </citation>
    <scope>NUCLEOTIDE SEQUENCE [LARGE SCALE GENOMIC DNA]</scope>
    <source>
        <strain evidence="3">HGW-Wallbacteria-1</strain>
    </source>
</reference>
<gene>
    <name evidence="3" type="ORF">CVV64_03335</name>
</gene>
<dbReference type="InterPro" id="IPR021280">
    <property type="entry name" value="TMEM260-like"/>
</dbReference>
<evidence type="ECO:0000313" key="4">
    <source>
        <dbReference type="Proteomes" id="UP000233256"/>
    </source>
</evidence>
<feature type="transmembrane region" description="Helical" evidence="2">
    <location>
        <begin position="76"/>
        <end position="94"/>
    </location>
</feature>
<dbReference type="Gene3D" id="1.25.40.10">
    <property type="entry name" value="Tetratricopeptide repeat domain"/>
    <property type="match status" value="1"/>
</dbReference>
<dbReference type="SMART" id="SM00028">
    <property type="entry name" value="TPR"/>
    <property type="match status" value="4"/>
</dbReference>
<dbReference type="PROSITE" id="PS50005">
    <property type="entry name" value="TPR"/>
    <property type="match status" value="3"/>
</dbReference>
<dbReference type="InterPro" id="IPR011990">
    <property type="entry name" value="TPR-like_helical_dom_sf"/>
</dbReference>
<dbReference type="Proteomes" id="UP000233256">
    <property type="component" value="Unassembled WGS sequence"/>
</dbReference>